<keyword evidence="6 12" id="KW-0732">Signal</keyword>
<dbReference type="EC" id="3.4.23.49" evidence="13"/>
<sequence length="318" mass="34453">MNRLAALAGAVALGASATAALAADATVYTNADNSFSLSGGIGLMNIDAGEFVYDGDYTISRLDWESRGVVLFTLNGEAELPHDFLLKASLSTGIKGNNHMTDYDWIYPDNAGPNGPDDWTDRSQHPDTELDHYWSGSLEIGKQVYATEDTRLSLGAGFKYTDVKWSAVGGSYIYSGSAFRDTVDNFGPNEKVISYRQQIPVLYATAGVSHDVGNWTLGGALKGGLSLGIRDTDDHWLRDLRFYDDMKAAPMLGADLSASYHYNENTSFYLAGGFEKIFHARGDVETINTVTGDSAKTSDASGADFRSMQISFGVNMKF</sequence>
<proteinExistence type="inferred from homology"/>
<dbReference type="GO" id="GO:0006508">
    <property type="term" value="P:proteolysis"/>
    <property type="evidence" value="ECO:0007669"/>
    <property type="project" value="UniProtKB-KW"/>
</dbReference>
<evidence type="ECO:0000256" key="12">
    <source>
        <dbReference type="SAM" id="SignalP"/>
    </source>
</evidence>
<feature type="active site" evidence="11">
    <location>
        <position position="102"/>
    </location>
</feature>
<evidence type="ECO:0000256" key="2">
    <source>
        <dbReference type="ARBA" id="ARBA00006923"/>
    </source>
</evidence>
<dbReference type="PROSITE" id="PS00834">
    <property type="entry name" value="OMPTIN_1"/>
    <property type="match status" value="1"/>
</dbReference>
<feature type="active site" evidence="11">
    <location>
        <position position="233"/>
    </location>
</feature>
<evidence type="ECO:0000313" key="14">
    <source>
        <dbReference type="Proteomes" id="UP000528286"/>
    </source>
</evidence>
<dbReference type="InterPro" id="IPR020080">
    <property type="entry name" value="OM_adhesin/peptidase_omptin"/>
</dbReference>
<dbReference type="InterPro" id="IPR020079">
    <property type="entry name" value="Peptidase_A26_CS"/>
</dbReference>
<keyword evidence="4" id="KW-0645">Protease</keyword>
<evidence type="ECO:0000256" key="11">
    <source>
        <dbReference type="PIRSR" id="PIRSR001522-1"/>
    </source>
</evidence>
<dbReference type="AlphaFoldDB" id="A0A7W6J666"/>
<organism evidence="13 14">
    <name type="scientific">Gellertiella hungarica</name>
    <dbReference type="NCBI Taxonomy" id="1572859"/>
    <lineage>
        <taxon>Bacteria</taxon>
        <taxon>Pseudomonadati</taxon>
        <taxon>Pseudomonadota</taxon>
        <taxon>Alphaproteobacteria</taxon>
        <taxon>Hyphomicrobiales</taxon>
        <taxon>Rhizobiaceae</taxon>
        <taxon>Gellertiella</taxon>
    </lineage>
</organism>
<accession>A0A7W6J666</accession>
<evidence type="ECO:0000256" key="6">
    <source>
        <dbReference type="ARBA" id="ARBA00022729"/>
    </source>
</evidence>
<dbReference type="Gene3D" id="2.40.128.90">
    <property type="entry name" value="OMPT-like"/>
    <property type="match status" value="1"/>
</dbReference>
<dbReference type="RefSeq" id="WP_183366819.1">
    <property type="nucleotide sequence ID" value="NZ_JACIEZ010000005.1"/>
</dbReference>
<evidence type="ECO:0000256" key="7">
    <source>
        <dbReference type="ARBA" id="ARBA00022750"/>
    </source>
</evidence>
<evidence type="ECO:0000256" key="8">
    <source>
        <dbReference type="ARBA" id="ARBA00022801"/>
    </source>
</evidence>
<keyword evidence="5" id="KW-0812">Transmembrane</keyword>
<evidence type="ECO:0000256" key="3">
    <source>
        <dbReference type="ARBA" id="ARBA00022452"/>
    </source>
</evidence>
<keyword evidence="3" id="KW-1134">Transmembrane beta strand</keyword>
<evidence type="ECO:0000256" key="9">
    <source>
        <dbReference type="ARBA" id="ARBA00023136"/>
    </source>
</evidence>
<comment type="caution">
    <text evidence="13">The sequence shown here is derived from an EMBL/GenBank/DDBJ whole genome shotgun (WGS) entry which is preliminary data.</text>
</comment>
<dbReference type="Proteomes" id="UP000528286">
    <property type="component" value="Unassembled WGS sequence"/>
</dbReference>
<dbReference type="GO" id="GO:0009279">
    <property type="term" value="C:cell outer membrane"/>
    <property type="evidence" value="ECO:0007669"/>
    <property type="project" value="UniProtKB-SubCell"/>
</dbReference>
<name>A0A7W6J666_9HYPH</name>
<reference evidence="13 14" key="1">
    <citation type="submission" date="2020-08" db="EMBL/GenBank/DDBJ databases">
        <title>Genomic Encyclopedia of Type Strains, Phase IV (KMG-IV): sequencing the most valuable type-strain genomes for metagenomic binning, comparative biology and taxonomic classification.</title>
        <authorList>
            <person name="Goeker M."/>
        </authorList>
    </citation>
    <scope>NUCLEOTIDE SEQUENCE [LARGE SCALE GENOMIC DNA]</scope>
    <source>
        <strain evidence="13 14">DSM 29853</strain>
    </source>
</reference>
<evidence type="ECO:0000256" key="5">
    <source>
        <dbReference type="ARBA" id="ARBA00022692"/>
    </source>
</evidence>
<dbReference type="InterPro" id="IPR053724">
    <property type="entry name" value="OMP_A26_sf"/>
</dbReference>
<keyword evidence="7" id="KW-0064">Aspartyl protease</keyword>
<evidence type="ECO:0000256" key="10">
    <source>
        <dbReference type="ARBA" id="ARBA00023237"/>
    </source>
</evidence>
<dbReference type="PIRSF" id="PIRSF001522">
    <property type="entry name" value="Peptidase_A26"/>
    <property type="match status" value="1"/>
</dbReference>
<feature type="active site" evidence="11">
    <location>
        <position position="235"/>
    </location>
</feature>
<dbReference type="Pfam" id="PF01278">
    <property type="entry name" value="Omptin"/>
    <property type="match status" value="1"/>
</dbReference>
<evidence type="ECO:0000256" key="1">
    <source>
        <dbReference type="ARBA" id="ARBA00004571"/>
    </source>
</evidence>
<dbReference type="SUPFAM" id="SSF69917">
    <property type="entry name" value="OMPT-like"/>
    <property type="match status" value="1"/>
</dbReference>
<comment type="similarity">
    <text evidence="2">Belongs to the peptidase A26 family.</text>
</comment>
<keyword evidence="9" id="KW-0472">Membrane</keyword>
<keyword evidence="10" id="KW-0998">Cell outer membrane</keyword>
<feature type="active site" evidence="11">
    <location>
        <position position="104"/>
    </location>
</feature>
<dbReference type="GO" id="GO:0004190">
    <property type="term" value="F:aspartic-type endopeptidase activity"/>
    <property type="evidence" value="ECO:0007669"/>
    <property type="project" value="UniProtKB-KW"/>
</dbReference>
<comment type="subcellular location">
    <subcellularLocation>
        <location evidence="1">Cell outer membrane</location>
        <topology evidence="1">Multi-pass membrane protein</topology>
    </subcellularLocation>
</comment>
<protein>
    <submittedName>
        <fullName evidence="13">Omptin</fullName>
        <ecNumber evidence="13">3.4.23.49</ecNumber>
    </submittedName>
</protein>
<evidence type="ECO:0000256" key="4">
    <source>
        <dbReference type="ARBA" id="ARBA00022670"/>
    </source>
</evidence>
<dbReference type="InterPro" id="IPR000036">
    <property type="entry name" value="Peptidase_A26_omptin"/>
</dbReference>
<gene>
    <name evidence="13" type="ORF">GGR23_002728</name>
</gene>
<feature type="signal peptide" evidence="12">
    <location>
        <begin position="1"/>
        <end position="22"/>
    </location>
</feature>
<dbReference type="EMBL" id="JACIEZ010000005">
    <property type="protein sequence ID" value="MBB4065521.1"/>
    <property type="molecule type" value="Genomic_DNA"/>
</dbReference>
<keyword evidence="14" id="KW-1185">Reference proteome</keyword>
<evidence type="ECO:0000313" key="13">
    <source>
        <dbReference type="EMBL" id="MBB4065521.1"/>
    </source>
</evidence>
<keyword evidence="8 13" id="KW-0378">Hydrolase</keyword>
<feature type="chain" id="PRO_5031179133" evidence="12">
    <location>
        <begin position="23"/>
        <end position="318"/>
    </location>
</feature>